<protein>
    <submittedName>
        <fullName evidence="1">Uncharacterized protein</fullName>
    </submittedName>
</protein>
<dbReference type="EMBL" id="CM045760">
    <property type="protein sequence ID" value="KAI8026038.1"/>
    <property type="molecule type" value="Genomic_DNA"/>
</dbReference>
<comment type="caution">
    <text evidence="1">The sequence shown here is derived from an EMBL/GenBank/DDBJ whole genome shotgun (WGS) entry which is preliminary data.</text>
</comment>
<sequence>MAARKPGFIALFDVDVDGTLTAPPKVVTPDMLKFMQELRKVVTVGVVGGSDLVKISEQLGNSAINDYDYEFAENGLVAYKDGKLIGTQVFLRSYLGEEKLKVRPFSCSFLHPESQRDHKIRKVHIRPKMLSLLREKFAHLNLTFSIGGQISFDVFPQGWDKTCCLRYVDDFHEIHFFGDGTYKGGNDHEIYESERTMGHTVIVRNPHVHFDQSWGNIALGMLMFRMFIISQFHGVLIGCTNCTNISFLWGHHAACKSFRVQTDLGLRLPWLEGEKYLSIVDEFMEAIHSRWPKAIVQGTAVVAQAGLLGTVRAQYRPLTDFMNQKIVVVGAGSVGLGVFDNAAQAVSRMAGAKAKILGFSYLIKM</sequence>
<organism evidence="1 2">
    <name type="scientific">Camellia lanceoleosa</name>
    <dbReference type="NCBI Taxonomy" id="1840588"/>
    <lineage>
        <taxon>Eukaryota</taxon>
        <taxon>Viridiplantae</taxon>
        <taxon>Streptophyta</taxon>
        <taxon>Embryophyta</taxon>
        <taxon>Tracheophyta</taxon>
        <taxon>Spermatophyta</taxon>
        <taxon>Magnoliopsida</taxon>
        <taxon>eudicotyledons</taxon>
        <taxon>Gunneridae</taxon>
        <taxon>Pentapetalae</taxon>
        <taxon>asterids</taxon>
        <taxon>Ericales</taxon>
        <taxon>Theaceae</taxon>
        <taxon>Camellia</taxon>
    </lineage>
</organism>
<proteinExistence type="predicted"/>
<gene>
    <name evidence="1" type="ORF">LOK49_LG02G00966</name>
</gene>
<evidence type="ECO:0000313" key="2">
    <source>
        <dbReference type="Proteomes" id="UP001060215"/>
    </source>
</evidence>
<dbReference type="Proteomes" id="UP001060215">
    <property type="component" value="Chromosome 3"/>
</dbReference>
<reference evidence="1 2" key="1">
    <citation type="journal article" date="2022" name="Plant J.">
        <title>Chromosome-level genome of Camellia lanceoleosa provides a valuable resource for understanding genome evolution and self-incompatibility.</title>
        <authorList>
            <person name="Gong W."/>
            <person name="Xiao S."/>
            <person name="Wang L."/>
            <person name="Liao Z."/>
            <person name="Chang Y."/>
            <person name="Mo W."/>
            <person name="Hu G."/>
            <person name="Li W."/>
            <person name="Zhao G."/>
            <person name="Zhu H."/>
            <person name="Hu X."/>
            <person name="Ji K."/>
            <person name="Xiang X."/>
            <person name="Song Q."/>
            <person name="Yuan D."/>
            <person name="Jin S."/>
            <person name="Zhang L."/>
        </authorList>
    </citation>
    <scope>NUCLEOTIDE SEQUENCE [LARGE SCALE GENOMIC DNA]</scope>
    <source>
        <strain evidence="1">SQ_2022a</strain>
    </source>
</reference>
<evidence type="ECO:0000313" key="1">
    <source>
        <dbReference type="EMBL" id="KAI8026038.1"/>
    </source>
</evidence>
<accession>A0ACC0IM07</accession>
<name>A0ACC0IM07_9ERIC</name>
<keyword evidence="2" id="KW-1185">Reference proteome</keyword>